<dbReference type="InterPro" id="IPR004639">
    <property type="entry name" value="4pyrrol_synth_GluAld_NH2Trfase"/>
</dbReference>
<evidence type="ECO:0000256" key="7">
    <source>
        <dbReference type="HAMAP-Rule" id="MF_00375"/>
    </source>
</evidence>
<keyword evidence="4 7" id="KW-0663">Pyridoxal phosphate</keyword>
<dbReference type="PANTHER" id="PTHR43713">
    <property type="entry name" value="GLUTAMATE-1-SEMIALDEHYDE 2,1-AMINOMUTASE"/>
    <property type="match status" value="1"/>
</dbReference>
<dbReference type="GO" id="GO:0008483">
    <property type="term" value="F:transaminase activity"/>
    <property type="evidence" value="ECO:0007669"/>
    <property type="project" value="InterPro"/>
</dbReference>
<dbReference type="HAMAP" id="MF_00375">
    <property type="entry name" value="HemL_aminotrans_3"/>
    <property type="match status" value="1"/>
</dbReference>
<gene>
    <name evidence="7 8" type="primary">hemL</name>
    <name evidence="8" type="ORF">JW984_07485</name>
</gene>
<keyword evidence="7" id="KW-0963">Cytoplasm</keyword>
<dbReference type="CDD" id="cd00610">
    <property type="entry name" value="OAT_like"/>
    <property type="match status" value="1"/>
</dbReference>
<dbReference type="PROSITE" id="PS00600">
    <property type="entry name" value="AA_TRANSFER_CLASS_3"/>
    <property type="match status" value="1"/>
</dbReference>
<dbReference type="EC" id="5.4.3.8" evidence="7"/>
<comment type="subunit">
    <text evidence="7">Homodimer.</text>
</comment>
<evidence type="ECO:0000256" key="2">
    <source>
        <dbReference type="ARBA" id="ARBA00004819"/>
    </source>
</evidence>
<dbReference type="GO" id="GO:0005737">
    <property type="term" value="C:cytoplasm"/>
    <property type="evidence" value="ECO:0007669"/>
    <property type="project" value="UniProtKB-SubCell"/>
</dbReference>
<dbReference type="InterPro" id="IPR015422">
    <property type="entry name" value="PyrdxlP-dep_Trfase_small"/>
</dbReference>
<dbReference type="InterPro" id="IPR049704">
    <property type="entry name" value="Aminotrans_3_PPA_site"/>
</dbReference>
<evidence type="ECO:0000256" key="3">
    <source>
        <dbReference type="ARBA" id="ARBA00008981"/>
    </source>
</evidence>
<protein>
    <recommendedName>
        <fullName evidence="7">Glutamate-1-semialdehyde 2,1-aminomutase</fullName>
        <shortName evidence="7">GSA</shortName>
        <ecNumber evidence="7">5.4.3.8</ecNumber>
    </recommendedName>
    <alternativeName>
        <fullName evidence="7">Glutamate-1-semialdehyde aminotransferase</fullName>
        <shortName evidence="7">GSA-AT</shortName>
    </alternativeName>
</protein>
<comment type="caution">
    <text evidence="8">The sequence shown here is derived from an EMBL/GenBank/DDBJ whole genome shotgun (WGS) entry which is preliminary data.</text>
</comment>
<reference evidence="8" key="2">
    <citation type="submission" date="2021-01" db="EMBL/GenBank/DDBJ databases">
        <authorList>
            <person name="Hahn C.R."/>
            <person name="Youssef N.H."/>
            <person name="Elshahed M."/>
        </authorList>
    </citation>
    <scope>NUCLEOTIDE SEQUENCE</scope>
    <source>
        <strain evidence="8">Zod_Metabat.24</strain>
    </source>
</reference>
<dbReference type="Gene3D" id="3.40.640.10">
    <property type="entry name" value="Type I PLP-dependent aspartate aminotransferase-like (Major domain)"/>
    <property type="match status" value="1"/>
</dbReference>
<dbReference type="AlphaFoldDB" id="A0A9D8PNB9"/>
<comment type="pathway">
    <text evidence="2">Porphyrin-containing compound metabolism; protoporphyrin-IX biosynthesis; 5-aminolevulinate from L-glutamyl-tRNA(Glu): step 2/2.</text>
</comment>
<keyword evidence="6 7" id="KW-0627">Porphyrin biosynthesis</keyword>
<dbReference type="PANTHER" id="PTHR43713:SF3">
    <property type="entry name" value="GLUTAMATE-1-SEMIALDEHYDE 2,1-AMINOMUTASE 1, CHLOROPLASTIC-RELATED"/>
    <property type="match status" value="1"/>
</dbReference>
<dbReference type="Proteomes" id="UP000809273">
    <property type="component" value="Unassembled WGS sequence"/>
</dbReference>
<dbReference type="SUPFAM" id="SSF53383">
    <property type="entry name" value="PLP-dependent transferases"/>
    <property type="match status" value="1"/>
</dbReference>
<dbReference type="FunFam" id="3.40.640.10:FF:000021">
    <property type="entry name" value="Glutamate-1-semialdehyde 2,1-aminomutase"/>
    <property type="match status" value="1"/>
</dbReference>
<evidence type="ECO:0000256" key="4">
    <source>
        <dbReference type="ARBA" id="ARBA00022898"/>
    </source>
</evidence>
<comment type="subcellular location">
    <subcellularLocation>
        <location evidence="7">Cytoplasm</location>
    </subcellularLocation>
</comment>
<keyword evidence="5 7" id="KW-0413">Isomerase</keyword>
<evidence type="ECO:0000313" key="9">
    <source>
        <dbReference type="Proteomes" id="UP000809273"/>
    </source>
</evidence>
<comment type="similarity">
    <text evidence="3 7">Belongs to the class-III pyridoxal-phosphate-dependent aminotransferase family. HemL subfamily.</text>
</comment>
<dbReference type="Gene3D" id="3.90.1150.10">
    <property type="entry name" value="Aspartate Aminotransferase, domain 1"/>
    <property type="match status" value="1"/>
</dbReference>
<evidence type="ECO:0000313" key="8">
    <source>
        <dbReference type="EMBL" id="MBN1573019.1"/>
    </source>
</evidence>
<dbReference type="Pfam" id="PF00202">
    <property type="entry name" value="Aminotran_3"/>
    <property type="match status" value="1"/>
</dbReference>
<dbReference type="EMBL" id="JAFGIX010000035">
    <property type="protein sequence ID" value="MBN1573019.1"/>
    <property type="molecule type" value="Genomic_DNA"/>
</dbReference>
<name>A0A9D8PNB9_9DELT</name>
<proteinExistence type="inferred from homology"/>
<organism evidence="8 9">
    <name type="scientific">Candidatus Zymogenus saltonus</name>
    <dbReference type="NCBI Taxonomy" id="2844893"/>
    <lineage>
        <taxon>Bacteria</taxon>
        <taxon>Deltaproteobacteria</taxon>
        <taxon>Candidatus Zymogenia</taxon>
        <taxon>Candidatus Zymogeniales</taxon>
        <taxon>Candidatus Zymogenaceae</taxon>
        <taxon>Candidatus Zymogenus</taxon>
    </lineage>
</organism>
<dbReference type="GO" id="GO:0042286">
    <property type="term" value="F:glutamate-1-semialdehyde 2,1-aminomutase activity"/>
    <property type="evidence" value="ECO:0007669"/>
    <property type="project" value="UniProtKB-UniRule"/>
</dbReference>
<dbReference type="NCBIfam" id="NF000818">
    <property type="entry name" value="PRK00062.1"/>
    <property type="match status" value="1"/>
</dbReference>
<evidence type="ECO:0000256" key="6">
    <source>
        <dbReference type="ARBA" id="ARBA00023244"/>
    </source>
</evidence>
<dbReference type="NCBIfam" id="TIGR00713">
    <property type="entry name" value="hemL"/>
    <property type="match status" value="1"/>
</dbReference>
<comment type="catalytic activity">
    <reaction evidence="7">
        <text>(S)-4-amino-5-oxopentanoate = 5-aminolevulinate</text>
        <dbReference type="Rhea" id="RHEA:14265"/>
        <dbReference type="ChEBI" id="CHEBI:57501"/>
        <dbReference type="ChEBI" id="CHEBI:356416"/>
        <dbReference type="EC" id="5.4.3.8"/>
    </reaction>
</comment>
<dbReference type="InterPro" id="IPR015421">
    <property type="entry name" value="PyrdxlP-dep_Trfase_major"/>
</dbReference>
<sequence>MSDRYKESEKFLKRSQEIIPGGVNSPVRAYKSVGGTPPFITRGSGSRIIDADGNEYIDYVLSWGPLILGHAHPAVVDAAVKSVGNGSSFGAPTKIEVEFAEEVLRHFPAMDMIRLVSSGTEAAMTAIRLARGYTGRDKVVKFVGCYHGHVDSLLSDAGSGKATLGIPSTPGVTDAAAKDTITVPFNDLETVNGVFNDVGGQIAAVIVEPVPGNMGVVPPADGFLEGIIDAAKNAGALVIFDEVMNGFRVDYKNGGGGAQTLYKLSPDITLLGKVIGGGFPLGAVAGKKDIMEKLAPSGEIYQAGTLSGNPVAVSAGLATLRELYRPGVFDDIVKKTKGLIEGILSAAKESRVPLWGTAVGTMASVFFTEGPVRNFEDAKEADGGLFKKYFHEMIERGVYLAPSPFEALFVSSAHTDDDIAETVKAAGEVFKFLKNS</sequence>
<dbReference type="InterPro" id="IPR005814">
    <property type="entry name" value="Aminotrans_3"/>
</dbReference>
<evidence type="ECO:0000256" key="5">
    <source>
        <dbReference type="ARBA" id="ARBA00023235"/>
    </source>
</evidence>
<evidence type="ECO:0000256" key="1">
    <source>
        <dbReference type="ARBA" id="ARBA00001933"/>
    </source>
</evidence>
<comment type="cofactor">
    <cofactor evidence="1 7">
        <name>pyridoxal 5'-phosphate</name>
        <dbReference type="ChEBI" id="CHEBI:597326"/>
    </cofactor>
</comment>
<reference evidence="8" key="1">
    <citation type="journal article" date="2021" name="Environ. Microbiol.">
        <title>Genomic characterization of three novel Desulfobacterota classes expand the metabolic and phylogenetic diversity of the phylum.</title>
        <authorList>
            <person name="Murphy C.L."/>
            <person name="Biggerstaff J."/>
            <person name="Eichhorn A."/>
            <person name="Ewing E."/>
            <person name="Shahan R."/>
            <person name="Soriano D."/>
            <person name="Stewart S."/>
            <person name="VanMol K."/>
            <person name="Walker R."/>
            <person name="Walters P."/>
            <person name="Elshahed M.S."/>
            <person name="Youssef N.H."/>
        </authorList>
    </citation>
    <scope>NUCLEOTIDE SEQUENCE</scope>
    <source>
        <strain evidence="8">Zod_Metabat.24</strain>
    </source>
</reference>
<accession>A0A9D8PNB9</accession>
<dbReference type="GO" id="GO:0006782">
    <property type="term" value="P:protoporphyrinogen IX biosynthetic process"/>
    <property type="evidence" value="ECO:0007669"/>
    <property type="project" value="UniProtKB-UniRule"/>
</dbReference>
<dbReference type="InterPro" id="IPR015424">
    <property type="entry name" value="PyrdxlP-dep_Trfase"/>
</dbReference>
<dbReference type="GO" id="GO:0030170">
    <property type="term" value="F:pyridoxal phosphate binding"/>
    <property type="evidence" value="ECO:0007669"/>
    <property type="project" value="InterPro"/>
</dbReference>
<feature type="modified residue" description="N6-(pyridoxal phosphate)lysine" evidence="7">
    <location>
        <position position="273"/>
    </location>
</feature>